<feature type="transmembrane region" description="Helical" evidence="4">
    <location>
        <begin position="21"/>
        <end position="41"/>
    </location>
</feature>
<dbReference type="Pfam" id="PF13677">
    <property type="entry name" value="MotB_plug"/>
    <property type="match status" value="1"/>
</dbReference>
<name>A0A4D8PEH3_9PROT</name>
<reference evidence="6 7" key="1">
    <citation type="submission" date="2018-09" db="EMBL/GenBank/DDBJ databases">
        <title>Whole genome based analysis of evolution and adaptive divergence in Indian and Brazilian strains of Azospirillum brasilense.</title>
        <authorList>
            <person name="Singh C."/>
            <person name="Tripathi A.K."/>
        </authorList>
    </citation>
    <scope>NUCLEOTIDE SEQUENCE [LARGE SCALE GENOMIC DNA]</scope>
    <source>
        <strain evidence="6 7">MTCC4035</strain>
    </source>
</reference>
<evidence type="ECO:0000256" key="4">
    <source>
        <dbReference type="SAM" id="Phobius"/>
    </source>
</evidence>
<proteinExistence type="predicted"/>
<keyword evidence="2 4" id="KW-0812">Transmembrane</keyword>
<dbReference type="AlphaFoldDB" id="A0A4D8PEH3"/>
<comment type="subcellular location">
    <subcellularLocation>
        <location evidence="1">Membrane</location>
    </subcellularLocation>
</comment>
<dbReference type="InterPro" id="IPR050330">
    <property type="entry name" value="Bact_OuterMem_StrucFunc"/>
</dbReference>
<evidence type="ECO:0000259" key="5">
    <source>
        <dbReference type="Pfam" id="PF13677"/>
    </source>
</evidence>
<dbReference type="RefSeq" id="WP_137114833.1">
    <property type="nucleotide sequence ID" value="NZ_CP032321.1"/>
</dbReference>
<dbReference type="GO" id="GO:0016020">
    <property type="term" value="C:membrane"/>
    <property type="evidence" value="ECO:0007669"/>
    <property type="project" value="UniProtKB-SubCell"/>
</dbReference>
<dbReference type="Gene3D" id="3.30.1330.60">
    <property type="entry name" value="OmpA-like domain"/>
    <property type="match status" value="1"/>
</dbReference>
<accession>A0A4D8PEH3</accession>
<organism evidence="6 7">
    <name type="scientific">Azospirillum argentinense</name>
    <dbReference type="NCBI Taxonomy" id="2970906"/>
    <lineage>
        <taxon>Bacteria</taxon>
        <taxon>Pseudomonadati</taxon>
        <taxon>Pseudomonadota</taxon>
        <taxon>Alphaproteobacteria</taxon>
        <taxon>Rhodospirillales</taxon>
        <taxon>Azospirillaceae</taxon>
        <taxon>Azospirillum</taxon>
    </lineage>
</organism>
<evidence type="ECO:0000313" key="6">
    <source>
        <dbReference type="EMBL" id="QCN94727.1"/>
    </source>
</evidence>
<evidence type="ECO:0000256" key="1">
    <source>
        <dbReference type="ARBA" id="ARBA00004370"/>
    </source>
</evidence>
<dbReference type="PANTHER" id="PTHR30329:SF20">
    <property type="entry name" value="EXPORTED PROTEIN"/>
    <property type="match status" value="1"/>
</dbReference>
<evidence type="ECO:0000313" key="7">
    <source>
        <dbReference type="Proteomes" id="UP000298595"/>
    </source>
</evidence>
<dbReference type="InterPro" id="IPR025713">
    <property type="entry name" value="MotB-like_N_dom"/>
</dbReference>
<evidence type="ECO:0000256" key="3">
    <source>
        <dbReference type="ARBA" id="ARBA00023136"/>
    </source>
</evidence>
<gene>
    <name evidence="6" type="ORF">D3093_05305</name>
</gene>
<keyword evidence="6" id="KW-0966">Cell projection</keyword>
<dbReference type="InterPro" id="IPR036737">
    <property type="entry name" value="OmpA-like_sf"/>
</dbReference>
<keyword evidence="4" id="KW-1133">Transmembrane helix</keyword>
<dbReference type="SUPFAM" id="SSF103088">
    <property type="entry name" value="OmpA-like"/>
    <property type="match status" value="1"/>
</dbReference>
<sequence length="246" mass="26342">MIRLPKLPKAEDKSGGHNRTIWLISFTDLMSLLLAFFVLMYSMSEPEAQRWTGLVKSLSSARSTAVTPSATPPEPKAAFNAATVESYSAINLDYLSALLRTQTAANEDLAAVEVRREDDRVVIGLPAHVMFDPTGGSFTDQGRRVLYLLGAAVGRIGNRIEVVGHAEREDQSAGLAWERALTRAVAVAALLRETGYKRDLVARSLMSEAPGIDPVPGGARVDVVVREETAGPPVSGAAAADAEVEE</sequence>
<keyword evidence="6" id="KW-0969">Cilium</keyword>
<protein>
    <submittedName>
        <fullName evidence="6">Flagellar motor protein MotB</fullName>
    </submittedName>
</protein>
<dbReference type="Proteomes" id="UP000298595">
    <property type="component" value="Chromosome"/>
</dbReference>
<feature type="domain" description="Motility protein B-like N-terminal" evidence="5">
    <location>
        <begin position="10"/>
        <end position="61"/>
    </location>
</feature>
<dbReference type="EMBL" id="CP032321">
    <property type="protein sequence ID" value="QCN94727.1"/>
    <property type="molecule type" value="Genomic_DNA"/>
</dbReference>
<evidence type="ECO:0000256" key="2">
    <source>
        <dbReference type="ARBA" id="ARBA00022692"/>
    </source>
</evidence>
<keyword evidence="6" id="KW-0282">Flagellum</keyword>
<dbReference type="KEGG" id="aare:D3093_05305"/>
<dbReference type="PANTHER" id="PTHR30329">
    <property type="entry name" value="STATOR ELEMENT OF FLAGELLAR MOTOR COMPLEX"/>
    <property type="match status" value="1"/>
</dbReference>
<keyword evidence="3 4" id="KW-0472">Membrane</keyword>